<dbReference type="PANTHER" id="PTHR30041">
    <property type="entry name" value="ARSENATE REDUCTASE"/>
    <property type="match status" value="1"/>
</dbReference>
<reference evidence="4 5" key="1">
    <citation type="submission" date="2018-03" db="EMBL/GenBank/DDBJ databases">
        <title>Genomic Encyclopedia of Archaeal and Bacterial Type Strains, Phase II (KMG-II): from individual species to whole genera.</title>
        <authorList>
            <person name="Goeker M."/>
        </authorList>
    </citation>
    <scope>NUCLEOTIDE SEQUENCE [LARGE SCALE GENOMIC DNA]</scope>
    <source>
        <strain evidence="4 5">DSM 28229</strain>
    </source>
</reference>
<sequence length="112" mass="12944">MKILHNPRCTKSRQTLALIQEKSEDISIIEYLKTPPTRDELKDILKKLDMNASQIIRKGETIFKESFKGKDLTEDEWLDAMVEFPKLIERPIVIKGDKAVIGRPPENVLEIL</sequence>
<keyword evidence="5" id="KW-1185">Reference proteome</keyword>
<dbReference type="PANTHER" id="PTHR30041:SF4">
    <property type="entry name" value="ARSENATE REDUCTASE"/>
    <property type="match status" value="1"/>
</dbReference>
<dbReference type="OrthoDB" id="9808142at2"/>
<proteinExistence type="inferred from homology"/>
<evidence type="ECO:0000256" key="2">
    <source>
        <dbReference type="ARBA" id="ARBA00023002"/>
    </source>
</evidence>
<dbReference type="Proteomes" id="UP000245535">
    <property type="component" value="Unassembled WGS sequence"/>
</dbReference>
<dbReference type="RefSeq" id="WP_109615997.1">
    <property type="nucleotide sequence ID" value="NZ_QGDO01000001.1"/>
</dbReference>
<comment type="caution">
    <text evidence="4">The sequence shown here is derived from an EMBL/GenBank/DDBJ whole genome shotgun (WGS) entry which is preliminary data.</text>
</comment>
<gene>
    <name evidence="4" type="ORF">BC781_101879</name>
</gene>
<dbReference type="InterPro" id="IPR006660">
    <property type="entry name" value="Arsenate_reductase-like"/>
</dbReference>
<keyword evidence="2" id="KW-0560">Oxidoreductase</keyword>
<evidence type="ECO:0000256" key="1">
    <source>
        <dbReference type="ARBA" id="ARBA00007198"/>
    </source>
</evidence>
<evidence type="ECO:0000313" key="5">
    <source>
        <dbReference type="Proteomes" id="UP000245535"/>
    </source>
</evidence>
<protein>
    <submittedName>
        <fullName evidence="4">Arsenate reductase</fullName>
    </submittedName>
</protein>
<dbReference type="EMBL" id="QGDO01000001">
    <property type="protein sequence ID" value="PWJ44508.1"/>
    <property type="molecule type" value="Genomic_DNA"/>
</dbReference>
<dbReference type="SUPFAM" id="SSF52833">
    <property type="entry name" value="Thioredoxin-like"/>
    <property type="match status" value="1"/>
</dbReference>
<dbReference type="GO" id="GO:0008794">
    <property type="term" value="F:arsenate reductase (glutaredoxin) activity"/>
    <property type="evidence" value="ECO:0007669"/>
    <property type="project" value="InterPro"/>
</dbReference>
<dbReference type="InterPro" id="IPR006659">
    <property type="entry name" value="Arsenate_reductase"/>
</dbReference>
<comment type="similarity">
    <text evidence="1 3">Belongs to the ArsC family.</text>
</comment>
<dbReference type="NCBIfam" id="TIGR00014">
    <property type="entry name" value="arsC"/>
    <property type="match status" value="1"/>
</dbReference>
<organism evidence="4 5">
    <name type="scientific">Sediminitomix flava</name>
    <dbReference type="NCBI Taxonomy" id="379075"/>
    <lineage>
        <taxon>Bacteria</taxon>
        <taxon>Pseudomonadati</taxon>
        <taxon>Bacteroidota</taxon>
        <taxon>Cytophagia</taxon>
        <taxon>Cytophagales</taxon>
        <taxon>Flammeovirgaceae</taxon>
        <taxon>Sediminitomix</taxon>
    </lineage>
</organism>
<accession>A0A315ZI64</accession>
<dbReference type="InterPro" id="IPR036249">
    <property type="entry name" value="Thioredoxin-like_sf"/>
</dbReference>
<dbReference type="Pfam" id="PF03960">
    <property type="entry name" value="ArsC"/>
    <property type="match status" value="1"/>
</dbReference>
<evidence type="ECO:0000313" key="4">
    <source>
        <dbReference type="EMBL" id="PWJ44508.1"/>
    </source>
</evidence>
<dbReference type="AlphaFoldDB" id="A0A315ZI64"/>
<dbReference type="CDD" id="cd03034">
    <property type="entry name" value="ArsC_ArsC"/>
    <property type="match status" value="1"/>
</dbReference>
<evidence type="ECO:0000256" key="3">
    <source>
        <dbReference type="PROSITE-ProRule" id="PRU01282"/>
    </source>
</evidence>
<dbReference type="Gene3D" id="3.40.30.10">
    <property type="entry name" value="Glutaredoxin"/>
    <property type="match status" value="1"/>
</dbReference>
<dbReference type="PROSITE" id="PS51353">
    <property type="entry name" value="ARSC"/>
    <property type="match status" value="1"/>
</dbReference>
<name>A0A315ZI64_SEDFL</name>